<evidence type="ECO:0000313" key="3">
    <source>
        <dbReference type="EMBL" id="KAA5607692.1"/>
    </source>
</evidence>
<keyword evidence="1 3" id="KW-0808">Transferase</keyword>
<dbReference type="PANTHER" id="PTHR13947">
    <property type="entry name" value="GNAT FAMILY N-ACETYLTRANSFERASE"/>
    <property type="match status" value="1"/>
</dbReference>
<dbReference type="OrthoDB" id="273614at2"/>
<dbReference type="GO" id="GO:0008080">
    <property type="term" value="F:N-acetyltransferase activity"/>
    <property type="evidence" value="ECO:0007669"/>
    <property type="project" value="InterPro"/>
</dbReference>
<accession>A0A5M6IHP7</accession>
<keyword evidence="4" id="KW-1185">Reference proteome</keyword>
<dbReference type="CDD" id="cd04301">
    <property type="entry name" value="NAT_SF"/>
    <property type="match status" value="1"/>
</dbReference>
<dbReference type="InterPro" id="IPR000182">
    <property type="entry name" value="GNAT_dom"/>
</dbReference>
<dbReference type="PANTHER" id="PTHR13947:SF37">
    <property type="entry name" value="LD18367P"/>
    <property type="match status" value="1"/>
</dbReference>
<dbReference type="AlphaFoldDB" id="A0A5M6IHP7"/>
<name>A0A5M6IHP7_9PROT</name>
<dbReference type="InterPro" id="IPR050769">
    <property type="entry name" value="NAT_camello-type"/>
</dbReference>
<dbReference type="Proteomes" id="UP000324065">
    <property type="component" value="Unassembled WGS sequence"/>
</dbReference>
<dbReference type="InterPro" id="IPR016181">
    <property type="entry name" value="Acyl_CoA_acyltransferase"/>
</dbReference>
<gene>
    <name evidence="3" type="ORF">F1188_01915</name>
</gene>
<protein>
    <submittedName>
        <fullName evidence="3">GNAT family N-acetyltransferase</fullName>
    </submittedName>
</protein>
<dbReference type="Gene3D" id="3.40.630.30">
    <property type="match status" value="1"/>
</dbReference>
<reference evidence="3 4" key="1">
    <citation type="submission" date="2019-09" db="EMBL/GenBank/DDBJ databases">
        <title>Genome sequence of Roseospira marina, one of the more divergent members of the non-sulfur purple photosynthetic bacterial family, the Rhodospirillaceae.</title>
        <authorList>
            <person name="Meyer T."/>
            <person name="Kyndt J."/>
        </authorList>
    </citation>
    <scope>NUCLEOTIDE SEQUENCE [LARGE SCALE GENOMIC DNA]</scope>
    <source>
        <strain evidence="3 4">DSM 15113</strain>
    </source>
</reference>
<dbReference type="PROSITE" id="PS51186">
    <property type="entry name" value="GNAT"/>
    <property type="match status" value="1"/>
</dbReference>
<organism evidence="3 4">
    <name type="scientific">Roseospira marina</name>
    <dbReference type="NCBI Taxonomy" id="140057"/>
    <lineage>
        <taxon>Bacteria</taxon>
        <taxon>Pseudomonadati</taxon>
        <taxon>Pseudomonadota</taxon>
        <taxon>Alphaproteobacteria</taxon>
        <taxon>Rhodospirillales</taxon>
        <taxon>Rhodospirillaceae</taxon>
        <taxon>Roseospira</taxon>
    </lineage>
</organism>
<evidence type="ECO:0000259" key="2">
    <source>
        <dbReference type="PROSITE" id="PS51186"/>
    </source>
</evidence>
<proteinExistence type="predicted"/>
<feature type="domain" description="N-acetyltransferase" evidence="2">
    <location>
        <begin position="1"/>
        <end position="164"/>
    </location>
</feature>
<evidence type="ECO:0000256" key="1">
    <source>
        <dbReference type="ARBA" id="ARBA00022679"/>
    </source>
</evidence>
<dbReference type="Pfam" id="PF00583">
    <property type="entry name" value="Acetyltransf_1"/>
    <property type="match status" value="1"/>
</dbReference>
<comment type="caution">
    <text evidence="3">The sequence shown here is derived from an EMBL/GenBank/DDBJ whole genome shotgun (WGS) entry which is preliminary data.</text>
</comment>
<dbReference type="EMBL" id="VWPJ01000001">
    <property type="protein sequence ID" value="KAA5607692.1"/>
    <property type="molecule type" value="Genomic_DNA"/>
</dbReference>
<evidence type="ECO:0000313" key="4">
    <source>
        <dbReference type="Proteomes" id="UP000324065"/>
    </source>
</evidence>
<sequence length="165" mass="18348">MEGYRPGLLAEIVGLHMAYYAPQWGFGAAFEAKISADMAAFLQQYQDDRDLLLAVRDRDGALVGSVVIHGPHASPGGEVEDGAHLRWFIVDDRVRGHGLGHALLEWAVRFCDARRYPLCFLNTFAGLNAARHLYESQGFTLVATSDVDQWSGGVQEQRFERLLVD</sequence>
<dbReference type="SUPFAM" id="SSF55729">
    <property type="entry name" value="Acyl-CoA N-acyltransferases (Nat)"/>
    <property type="match status" value="1"/>
</dbReference>